<evidence type="ECO:0000256" key="4">
    <source>
        <dbReference type="SAM" id="SignalP"/>
    </source>
</evidence>
<proteinExistence type="inferred from homology"/>
<keyword evidence="1 4" id="KW-0732">Signal</keyword>
<dbReference type="InterPro" id="IPR014403">
    <property type="entry name" value="APS1/VSP"/>
</dbReference>
<evidence type="ECO:0000256" key="1">
    <source>
        <dbReference type="ARBA" id="ARBA00022729"/>
    </source>
</evidence>
<dbReference type="SUPFAM" id="SSF56784">
    <property type="entry name" value="HAD-like"/>
    <property type="match status" value="1"/>
</dbReference>
<accession>A0A2U1LSX1</accession>
<comment type="similarity">
    <text evidence="3">Belongs to the APS1/VSP family.</text>
</comment>
<organism evidence="5 6">
    <name type="scientific">Artemisia annua</name>
    <name type="common">Sweet wormwood</name>
    <dbReference type="NCBI Taxonomy" id="35608"/>
    <lineage>
        <taxon>Eukaryota</taxon>
        <taxon>Viridiplantae</taxon>
        <taxon>Streptophyta</taxon>
        <taxon>Embryophyta</taxon>
        <taxon>Tracheophyta</taxon>
        <taxon>Spermatophyta</taxon>
        <taxon>Magnoliopsida</taxon>
        <taxon>eudicotyledons</taxon>
        <taxon>Gunneridae</taxon>
        <taxon>Pentapetalae</taxon>
        <taxon>asterids</taxon>
        <taxon>campanulids</taxon>
        <taxon>Asterales</taxon>
        <taxon>Asteraceae</taxon>
        <taxon>Asteroideae</taxon>
        <taxon>Anthemideae</taxon>
        <taxon>Artemisiinae</taxon>
        <taxon>Artemisia</taxon>
    </lineage>
</organism>
<dbReference type="NCBIfam" id="TIGR01675">
    <property type="entry name" value="plant-AP"/>
    <property type="match status" value="1"/>
</dbReference>
<dbReference type="Pfam" id="PF03767">
    <property type="entry name" value="Acid_phosphat_B"/>
    <property type="match status" value="1"/>
</dbReference>
<dbReference type="PIRSF" id="PIRSF002674">
    <property type="entry name" value="VSP"/>
    <property type="match status" value="1"/>
</dbReference>
<dbReference type="InterPro" id="IPR036412">
    <property type="entry name" value="HAD-like_sf"/>
</dbReference>
<evidence type="ECO:0000313" key="5">
    <source>
        <dbReference type="EMBL" id="PWA52090.1"/>
    </source>
</evidence>
<dbReference type="PANTHER" id="PTHR31284">
    <property type="entry name" value="ACID PHOSPHATASE-LIKE PROTEIN"/>
    <property type="match status" value="1"/>
</dbReference>
<sequence>MDFIGYTMFLCLVSIALCYDIDIDLDLDPDLLPRPLIVEFPDTRLKNITEELNMQCTSWRVAAEANNLGPWKTIPRECAEYMKEYMLGRSYKIDLETVSKEAEAYANSLELEEDGMDAWVFDIDETLLSNLPYYADHGFGLDFFDSAQFDRWILEGVAPVIKPSLKLYENVLRLGFKIILLTGRGENRRNVTITNLTNAGYVIGENDHEKSAIAFKSEKREEVIDEGFRILGNLGDQWSDLAGTSIASRSFKLSNPMYYIP</sequence>
<evidence type="ECO:0000256" key="2">
    <source>
        <dbReference type="ARBA" id="ARBA00023180"/>
    </source>
</evidence>
<feature type="signal peptide" evidence="4">
    <location>
        <begin position="1"/>
        <end position="18"/>
    </location>
</feature>
<name>A0A2U1LSX1_ARTAN</name>
<dbReference type="PANTHER" id="PTHR31284:SF7">
    <property type="entry name" value="ACID PHOSPHATASE-LIKE PROTEIN"/>
    <property type="match status" value="1"/>
</dbReference>
<dbReference type="AlphaFoldDB" id="A0A2U1LSX1"/>
<dbReference type="InterPro" id="IPR023214">
    <property type="entry name" value="HAD_sf"/>
</dbReference>
<evidence type="ECO:0000313" key="6">
    <source>
        <dbReference type="Proteomes" id="UP000245207"/>
    </source>
</evidence>
<dbReference type="CDD" id="cd07535">
    <property type="entry name" value="HAD_VSP"/>
    <property type="match status" value="1"/>
</dbReference>
<keyword evidence="6" id="KW-1185">Reference proteome</keyword>
<dbReference type="InterPro" id="IPR010028">
    <property type="entry name" value="Acid_phosphatase_pln"/>
</dbReference>
<dbReference type="Proteomes" id="UP000245207">
    <property type="component" value="Unassembled WGS sequence"/>
</dbReference>
<reference evidence="5 6" key="1">
    <citation type="journal article" date="2018" name="Mol. Plant">
        <title>The genome of Artemisia annua provides insight into the evolution of Asteraceae family and artemisinin biosynthesis.</title>
        <authorList>
            <person name="Shen Q."/>
            <person name="Zhang L."/>
            <person name="Liao Z."/>
            <person name="Wang S."/>
            <person name="Yan T."/>
            <person name="Shi P."/>
            <person name="Liu M."/>
            <person name="Fu X."/>
            <person name="Pan Q."/>
            <person name="Wang Y."/>
            <person name="Lv Z."/>
            <person name="Lu X."/>
            <person name="Zhang F."/>
            <person name="Jiang W."/>
            <person name="Ma Y."/>
            <person name="Chen M."/>
            <person name="Hao X."/>
            <person name="Li L."/>
            <person name="Tang Y."/>
            <person name="Lv G."/>
            <person name="Zhou Y."/>
            <person name="Sun X."/>
            <person name="Brodelius P.E."/>
            <person name="Rose J.K.C."/>
            <person name="Tang K."/>
        </authorList>
    </citation>
    <scope>NUCLEOTIDE SEQUENCE [LARGE SCALE GENOMIC DNA]</scope>
    <source>
        <strain evidence="6">cv. Huhao1</strain>
        <tissue evidence="5">Leaf</tissue>
    </source>
</reference>
<dbReference type="Gene3D" id="3.40.50.1000">
    <property type="entry name" value="HAD superfamily/HAD-like"/>
    <property type="match status" value="1"/>
</dbReference>
<dbReference type="GO" id="GO:0003993">
    <property type="term" value="F:acid phosphatase activity"/>
    <property type="evidence" value="ECO:0007669"/>
    <property type="project" value="InterPro"/>
</dbReference>
<feature type="chain" id="PRO_5015452549" evidence="4">
    <location>
        <begin position="19"/>
        <end position="261"/>
    </location>
</feature>
<gene>
    <name evidence="5" type="ORF">CTI12_AA458000</name>
</gene>
<dbReference type="EMBL" id="PKPP01007917">
    <property type="protein sequence ID" value="PWA52090.1"/>
    <property type="molecule type" value="Genomic_DNA"/>
</dbReference>
<dbReference type="InterPro" id="IPR005519">
    <property type="entry name" value="Acid_phosphat_B-like"/>
</dbReference>
<keyword evidence="2" id="KW-0325">Glycoprotein</keyword>
<evidence type="ECO:0000256" key="3">
    <source>
        <dbReference type="PIRNR" id="PIRNR002674"/>
    </source>
</evidence>
<comment type="caution">
    <text evidence="5">The sequence shown here is derived from an EMBL/GenBank/DDBJ whole genome shotgun (WGS) entry which is preliminary data.</text>
</comment>
<dbReference type="OrthoDB" id="59415at2759"/>
<protein>
    <submittedName>
        <fullName evidence="5">HAD superfamily, subfamily IIIB acid phosphatase</fullName>
    </submittedName>
</protein>